<name>A0A453Q2H4_AEGTS</name>
<dbReference type="Proteomes" id="UP000015105">
    <property type="component" value="Chromosome 6D"/>
</dbReference>
<reference evidence="2" key="1">
    <citation type="journal article" date="2014" name="Science">
        <title>Ancient hybridizations among the ancestral genomes of bread wheat.</title>
        <authorList>
            <consortium name="International Wheat Genome Sequencing Consortium,"/>
            <person name="Marcussen T."/>
            <person name="Sandve S.R."/>
            <person name="Heier L."/>
            <person name="Spannagl M."/>
            <person name="Pfeifer M."/>
            <person name="Jakobsen K.S."/>
            <person name="Wulff B.B."/>
            <person name="Steuernagel B."/>
            <person name="Mayer K.F."/>
            <person name="Olsen O.A."/>
        </authorList>
    </citation>
    <scope>NUCLEOTIDE SEQUENCE [LARGE SCALE GENOMIC DNA]</scope>
    <source>
        <strain evidence="2">cv. AL8/78</strain>
    </source>
</reference>
<dbReference type="AlphaFoldDB" id="A0A453Q2H4"/>
<reference evidence="1" key="3">
    <citation type="journal article" date="2017" name="Nature">
        <title>Genome sequence of the progenitor of the wheat D genome Aegilops tauschii.</title>
        <authorList>
            <person name="Luo M.C."/>
            <person name="Gu Y.Q."/>
            <person name="Puiu D."/>
            <person name="Wang H."/>
            <person name="Twardziok S.O."/>
            <person name="Deal K.R."/>
            <person name="Huo N."/>
            <person name="Zhu T."/>
            <person name="Wang L."/>
            <person name="Wang Y."/>
            <person name="McGuire P.E."/>
            <person name="Liu S."/>
            <person name="Long H."/>
            <person name="Ramasamy R.K."/>
            <person name="Rodriguez J.C."/>
            <person name="Van S.L."/>
            <person name="Yuan L."/>
            <person name="Wang Z."/>
            <person name="Xia Z."/>
            <person name="Xiao L."/>
            <person name="Anderson O.D."/>
            <person name="Ouyang S."/>
            <person name="Liang Y."/>
            <person name="Zimin A.V."/>
            <person name="Pertea G."/>
            <person name="Qi P."/>
            <person name="Bennetzen J.L."/>
            <person name="Dai X."/>
            <person name="Dawson M.W."/>
            <person name="Muller H.G."/>
            <person name="Kugler K."/>
            <person name="Rivarola-Duarte L."/>
            <person name="Spannagl M."/>
            <person name="Mayer K.F.X."/>
            <person name="Lu F.H."/>
            <person name="Bevan M.W."/>
            <person name="Leroy P."/>
            <person name="Li P."/>
            <person name="You F.M."/>
            <person name="Sun Q."/>
            <person name="Liu Z."/>
            <person name="Lyons E."/>
            <person name="Wicker T."/>
            <person name="Salzberg S.L."/>
            <person name="Devos K.M."/>
            <person name="Dvorak J."/>
        </authorList>
    </citation>
    <scope>NUCLEOTIDE SEQUENCE [LARGE SCALE GENOMIC DNA]</scope>
    <source>
        <strain evidence="1">cv. AL8/78</strain>
    </source>
</reference>
<reference evidence="1" key="4">
    <citation type="submission" date="2019-03" db="UniProtKB">
        <authorList>
            <consortium name="EnsemblPlants"/>
        </authorList>
    </citation>
    <scope>IDENTIFICATION</scope>
</reference>
<keyword evidence="2" id="KW-1185">Reference proteome</keyword>
<reference evidence="2" key="2">
    <citation type="journal article" date="2017" name="Nat. Plants">
        <title>The Aegilops tauschii genome reveals multiple impacts of transposons.</title>
        <authorList>
            <person name="Zhao G."/>
            <person name="Zou C."/>
            <person name="Li K."/>
            <person name="Wang K."/>
            <person name="Li T."/>
            <person name="Gao L."/>
            <person name="Zhang X."/>
            <person name="Wang H."/>
            <person name="Yang Z."/>
            <person name="Liu X."/>
            <person name="Jiang W."/>
            <person name="Mao L."/>
            <person name="Kong X."/>
            <person name="Jiao Y."/>
            <person name="Jia J."/>
        </authorList>
    </citation>
    <scope>NUCLEOTIDE SEQUENCE [LARGE SCALE GENOMIC DNA]</scope>
    <source>
        <strain evidence="2">cv. AL8/78</strain>
    </source>
</reference>
<reference evidence="1" key="5">
    <citation type="journal article" date="2021" name="G3 (Bethesda)">
        <title>Aegilops tauschii genome assembly Aet v5.0 features greater sequence contiguity and improved annotation.</title>
        <authorList>
            <person name="Wang L."/>
            <person name="Zhu T."/>
            <person name="Rodriguez J.C."/>
            <person name="Deal K.R."/>
            <person name="Dubcovsky J."/>
            <person name="McGuire P.E."/>
            <person name="Lux T."/>
            <person name="Spannagl M."/>
            <person name="Mayer K.F.X."/>
            <person name="Baldrich P."/>
            <person name="Meyers B.C."/>
            <person name="Huo N."/>
            <person name="Gu Y.Q."/>
            <person name="Zhou H."/>
            <person name="Devos K.M."/>
            <person name="Bennetzen J.L."/>
            <person name="Unver T."/>
            <person name="Budak H."/>
            <person name="Gulick P.J."/>
            <person name="Galiba G."/>
            <person name="Kalapos B."/>
            <person name="Nelson D.R."/>
            <person name="Li P."/>
            <person name="You F.M."/>
            <person name="Luo M.C."/>
            <person name="Dvorak J."/>
        </authorList>
    </citation>
    <scope>NUCLEOTIDE SEQUENCE [LARGE SCALE GENOMIC DNA]</scope>
    <source>
        <strain evidence="1">cv. AL8/78</strain>
    </source>
</reference>
<protein>
    <submittedName>
        <fullName evidence="1">Uncharacterized protein</fullName>
    </submittedName>
</protein>
<dbReference type="EnsemblPlants" id="AET6Gv20955900.16">
    <property type="protein sequence ID" value="AET6Gv20955900.16"/>
    <property type="gene ID" value="AET6Gv20955900"/>
</dbReference>
<evidence type="ECO:0000313" key="2">
    <source>
        <dbReference type="Proteomes" id="UP000015105"/>
    </source>
</evidence>
<organism evidence="1 2">
    <name type="scientific">Aegilops tauschii subsp. strangulata</name>
    <name type="common">Goatgrass</name>
    <dbReference type="NCBI Taxonomy" id="200361"/>
    <lineage>
        <taxon>Eukaryota</taxon>
        <taxon>Viridiplantae</taxon>
        <taxon>Streptophyta</taxon>
        <taxon>Embryophyta</taxon>
        <taxon>Tracheophyta</taxon>
        <taxon>Spermatophyta</taxon>
        <taxon>Magnoliopsida</taxon>
        <taxon>Liliopsida</taxon>
        <taxon>Poales</taxon>
        <taxon>Poaceae</taxon>
        <taxon>BOP clade</taxon>
        <taxon>Pooideae</taxon>
        <taxon>Triticodae</taxon>
        <taxon>Triticeae</taxon>
        <taxon>Triticinae</taxon>
        <taxon>Aegilops</taxon>
    </lineage>
</organism>
<dbReference type="Gramene" id="AET6Gv20955900.16">
    <property type="protein sequence ID" value="AET6Gv20955900.16"/>
    <property type="gene ID" value="AET6Gv20955900"/>
</dbReference>
<sequence length="51" mass="5735">MPENAVLSVMESDGFTRKIVTHCLGTFGMKVEQEAGSCWRLDERLVCLQFA</sequence>
<evidence type="ECO:0000313" key="1">
    <source>
        <dbReference type="EnsemblPlants" id="AET6Gv20955900.16"/>
    </source>
</evidence>
<accession>A0A453Q2H4</accession>
<proteinExistence type="predicted"/>